<keyword evidence="4 6" id="KW-0472">Membrane</keyword>
<evidence type="ECO:0000256" key="4">
    <source>
        <dbReference type="ARBA" id="ARBA00023136"/>
    </source>
</evidence>
<dbReference type="AlphaFoldDB" id="A0A1F7VDG8"/>
<dbReference type="PANTHER" id="PTHR37422:SF13">
    <property type="entry name" value="LIPOPOLYSACCHARIDE BIOSYNTHESIS PROTEIN PA4999-RELATED"/>
    <property type="match status" value="1"/>
</dbReference>
<keyword evidence="3 6" id="KW-1133">Transmembrane helix</keyword>
<evidence type="ECO:0000313" key="8">
    <source>
        <dbReference type="EMBL" id="OGL88602.1"/>
    </source>
</evidence>
<dbReference type="Proteomes" id="UP000178264">
    <property type="component" value="Unassembled WGS sequence"/>
</dbReference>
<feature type="transmembrane region" description="Helical" evidence="6">
    <location>
        <begin position="15"/>
        <end position="36"/>
    </location>
</feature>
<dbReference type="InterPro" id="IPR019734">
    <property type="entry name" value="TPR_rpt"/>
</dbReference>
<comment type="subcellular location">
    <subcellularLocation>
        <location evidence="1">Membrane</location>
        <topology evidence="1">Multi-pass membrane protein</topology>
    </subcellularLocation>
</comment>
<feature type="repeat" description="TPR" evidence="5">
    <location>
        <begin position="473"/>
        <end position="506"/>
    </location>
</feature>
<dbReference type="InterPro" id="IPR051533">
    <property type="entry name" value="WaaL-like"/>
</dbReference>
<accession>A0A1F7VDG8</accession>
<dbReference type="SUPFAM" id="SSF48452">
    <property type="entry name" value="TPR-like"/>
    <property type="match status" value="1"/>
</dbReference>
<evidence type="ECO:0000256" key="2">
    <source>
        <dbReference type="ARBA" id="ARBA00022692"/>
    </source>
</evidence>
<dbReference type="EMBL" id="MGER01000022">
    <property type="protein sequence ID" value="OGL88602.1"/>
    <property type="molecule type" value="Genomic_DNA"/>
</dbReference>
<name>A0A1F7VDG8_9BACT</name>
<dbReference type="Pfam" id="PF13181">
    <property type="entry name" value="TPR_8"/>
    <property type="match status" value="1"/>
</dbReference>
<dbReference type="PROSITE" id="PS50005">
    <property type="entry name" value="TPR"/>
    <property type="match status" value="2"/>
</dbReference>
<evidence type="ECO:0000256" key="5">
    <source>
        <dbReference type="PROSITE-ProRule" id="PRU00339"/>
    </source>
</evidence>
<evidence type="ECO:0000259" key="7">
    <source>
        <dbReference type="Pfam" id="PF04932"/>
    </source>
</evidence>
<protein>
    <recommendedName>
        <fullName evidence="7">O-antigen ligase-related domain-containing protein</fullName>
    </recommendedName>
</protein>
<dbReference type="InterPro" id="IPR007016">
    <property type="entry name" value="O-antigen_ligase-rel_domated"/>
</dbReference>
<gene>
    <name evidence="8" type="ORF">A3I42_02955</name>
</gene>
<dbReference type="PROSITE" id="PS50293">
    <property type="entry name" value="TPR_REGION"/>
    <property type="match status" value="1"/>
</dbReference>
<feature type="repeat" description="TPR" evidence="5">
    <location>
        <begin position="364"/>
        <end position="397"/>
    </location>
</feature>
<dbReference type="SMART" id="SM00028">
    <property type="entry name" value="TPR"/>
    <property type="match status" value="2"/>
</dbReference>
<dbReference type="Pfam" id="PF04932">
    <property type="entry name" value="Wzy_C"/>
    <property type="match status" value="1"/>
</dbReference>
<proteinExistence type="predicted"/>
<keyword evidence="2 6" id="KW-0812">Transmembrane</keyword>
<comment type="caution">
    <text evidence="8">The sequence shown here is derived from an EMBL/GenBank/DDBJ whole genome shotgun (WGS) entry which is preliminary data.</text>
</comment>
<dbReference type="PANTHER" id="PTHR37422">
    <property type="entry name" value="TEICHURONIC ACID BIOSYNTHESIS PROTEIN TUAE"/>
    <property type="match status" value="1"/>
</dbReference>
<dbReference type="Pfam" id="PF13432">
    <property type="entry name" value="TPR_16"/>
    <property type="match status" value="1"/>
</dbReference>
<reference evidence="8 9" key="1">
    <citation type="journal article" date="2016" name="Nat. Commun.">
        <title>Thousands of microbial genomes shed light on interconnected biogeochemical processes in an aquifer system.</title>
        <authorList>
            <person name="Anantharaman K."/>
            <person name="Brown C.T."/>
            <person name="Hug L.A."/>
            <person name="Sharon I."/>
            <person name="Castelle C.J."/>
            <person name="Probst A.J."/>
            <person name="Thomas B.C."/>
            <person name="Singh A."/>
            <person name="Wilkins M.J."/>
            <person name="Karaoz U."/>
            <person name="Brodie E.L."/>
            <person name="Williams K.H."/>
            <person name="Hubbard S.S."/>
            <person name="Banfield J.F."/>
        </authorList>
    </citation>
    <scope>NUCLEOTIDE SEQUENCE [LARGE SCALE GENOMIC DNA]</scope>
</reference>
<feature type="transmembrane region" description="Helical" evidence="6">
    <location>
        <begin position="156"/>
        <end position="174"/>
    </location>
</feature>
<dbReference type="GO" id="GO:0016020">
    <property type="term" value="C:membrane"/>
    <property type="evidence" value="ECO:0007669"/>
    <property type="project" value="UniProtKB-SubCell"/>
</dbReference>
<evidence type="ECO:0000256" key="6">
    <source>
        <dbReference type="SAM" id="Phobius"/>
    </source>
</evidence>
<dbReference type="Gene3D" id="1.25.40.10">
    <property type="entry name" value="Tetratricopeptide repeat domain"/>
    <property type="match status" value="2"/>
</dbReference>
<dbReference type="InterPro" id="IPR011990">
    <property type="entry name" value="TPR-like_helical_dom_sf"/>
</dbReference>
<sequence>MGSVLAFRARTHKMAIRAATIAAVILLSGVTISIFIKRDATWIQKSPTLSRIASISFSDITTQSRLLTWESSLKGLRDRPLLGYGYANYNIAFNRYFNPLIYRDAGSQVWFDRAHNVIFDIALTSGVLGLIAYLVMFGMALRASWQYARRKEQEQYMTGVLFASLLIAHLLQNFFVFDILATYIPLMLVFGFLDSAGNRSLFSAQSVPLSPSGIPKSGMIPAVAAFIICTVAWYQFNYLPATVNRQGLEAMRLRMEGKSAEATDMFKEVLQRDTYQAGEIRLKLAEHALDMRAGIGSVTGEIAANTFNDAIDEVLKNIEAAPKDAQLYLYLMNLYYAGSKYQSDRLNLIERAGKEALALSPTRPQTYYLLGQGAAGRGEYGEAVEYFKTAVDLNPAVVESHWNLSVAYRLAGRKDDERKEYDILEGMGRGYAQRETLADIDLMRLIQGYTSLEEYVKLAGVYEVLVSRDPTNAEYLAKLAAAYKSAGDYPHARAIAEKLLELKPDMKADVESFLAEIEQEEKGSQ</sequence>
<evidence type="ECO:0000256" key="3">
    <source>
        <dbReference type="ARBA" id="ARBA00022989"/>
    </source>
</evidence>
<feature type="transmembrane region" description="Helical" evidence="6">
    <location>
        <begin position="117"/>
        <end position="135"/>
    </location>
</feature>
<feature type="domain" description="O-antigen ligase-related" evidence="7">
    <location>
        <begin position="4"/>
        <end position="134"/>
    </location>
</feature>
<keyword evidence="5" id="KW-0802">TPR repeat</keyword>
<evidence type="ECO:0000313" key="9">
    <source>
        <dbReference type="Proteomes" id="UP000178264"/>
    </source>
</evidence>
<organism evidence="8 9">
    <name type="scientific">Candidatus Uhrbacteria bacterium RIFCSPLOWO2_02_FULL_49_11</name>
    <dbReference type="NCBI Taxonomy" id="1802409"/>
    <lineage>
        <taxon>Bacteria</taxon>
        <taxon>Candidatus Uhriibacteriota</taxon>
    </lineage>
</organism>
<evidence type="ECO:0000256" key="1">
    <source>
        <dbReference type="ARBA" id="ARBA00004141"/>
    </source>
</evidence>